<dbReference type="GO" id="GO:0016757">
    <property type="term" value="F:glycosyltransferase activity"/>
    <property type="evidence" value="ECO:0007669"/>
    <property type="project" value="InterPro"/>
</dbReference>
<dbReference type="PANTHER" id="PTHR46401">
    <property type="entry name" value="GLYCOSYLTRANSFERASE WBBK-RELATED"/>
    <property type="match status" value="1"/>
</dbReference>
<keyword evidence="2" id="KW-0472">Membrane</keyword>
<evidence type="ECO:0000256" key="1">
    <source>
        <dbReference type="ARBA" id="ARBA00022679"/>
    </source>
</evidence>
<dbReference type="PANTHER" id="PTHR46401:SF2">
    <property type="entry name" value="GLYCOSYLTRANSFERASE WBBK-RELATED"/>
    <property type="match status" value="1"/>
</dbReference>
<proteinExistence type="predicted"/>
<dbReference type="InterPro" id="IPR001296">
    <property type="entry name" value="Glyco_trans_1"/>
</dbReference>
<evidence type="ECO:0000259" key="4">
    <source>
        <dbReference type="Pfam" id="PF13579"/>
    </source>
</evidence>
<dbReference type="EMBL" id="QEKH01000034">
    <property type="protein sequence ID" value="PVY36610.1"/>
    <property type="molecule type" value="Genomic_DNA"/>
</dbReference>
<protein>
    <submittedName>
        <fullName evidence="5">Glycosyltransferase involved in cell wall biosynthesis</fullName>
    </submittedName>
</protein>
<reference evidence="5 6" key="1">
    <citation type="submission" date="2018-04" db="EMBL/GenBank/DDBJ databases">
        <title>Genomic Encyclopedia of Type Strains, Phase IV (KMG-IV): sequencing the most valuable type-strain genomes for metagenomic binning, comparative biology and taxonomic classification.</title>
        <authorList>
            <person name="Goeker M."/>
        </authorList>
    </citation>
    <scope>NUCLEOTIDE SEQUENCE [LARGE SCALE GENOMIC DNA]</scope>
    <source>
        <strain evidence="5 6">DSM 14823</strain>
    </source>
</reference>
<dbReference type="Proteomes" id="UP000245959">
    <property type="component" value="Unassembled WGS sequence"/>
</dbReference>
<dbReference type="AlphaFoldDB" id="A0A2U1AJQ0"/>
<keyword evidence="2" id="KW-0812">Transmembrane</keyword>
<keyword evidence="6" id="KW-1185">Reference proteome</keyword>
<dbReference type="InterPro" id="IPR028098">
    <property type="entry name" value="Glyco_trans_4-like_N"/>
</dbReference>
<dbReference type="Pfam" id="PF00534">
    <property type="entry name" value="Glycos_transf_1"/>
    <property type="match status" value="1"/>
</dbReference>
<dbReference type="GO" id="GO:0009103">
    <property type="term" value="P:lipopolysaccharide biosynthetic process"/>
    <property type="evidence" value="ECO:0007669"/>
    <property type="project" value="TreeGrafter"/>
</dbReference>
<evidence type="ECO:0000313" key="6">
    <source>
        <dbReference type="Proteomes" id="UP000245959"/>
    </source>
</evidence>
<feature type="domain" description="Glycosyl transferase family 1" evidence="3">
    <location>
        <begin position="153"/>
        <end position="314"/>
    </location>
</feature>
<name>A0A2U1AJQ0_9BACT</name>
<keyword evidence="1 5" id="KW-0808">Transferase</keyword>
<evidence type="ECO:0000256" key="2">
    <source>
        <dbReference type="SAM" id="Phobius"/>
    </source>
</evidence>
<dbReference type="CDD" id="cd03794">
    <property type="entry name" value="GT4_WbuB-like"/>
    <property type="match status" value="1"/>
</dbReference>
<dbReference type="Pfam" id="PF13579">
    <property type="entry name" value="Glyco_trans_4_4"/>
    <property type="match status" value="1"/>
</dbReference>
<keyword evidence="2" id="KW-1133">Transmembrane helix</keyword>
<dbReference type="Gene3D" id="3.40.50.2000">
    <property type="entry name" value="Glycogen Phosphorylase B"/>
    <property type="match status" value="2"/>
</dbReference>
<gene>
    <name evidence="5" type="ORF">C8D82_13416</name>
</gene>
<evidence type="ECO:0000313" key="5">
    <source>
        <dbReference type="EMBL" id="PVY36610.1"/>
    </source>
</evidence>
<feature type="transmembrane region" description="Helical" evidence="2">
    <location>
        <begin position="36"/>
        <end position="53"/>
    </location>
</feature>
<evidence type="ECO:0000259" key="3">
    <source>
        <dbReference type="Pfam" id="PF00534"/>
    </source>
</evidence>
<dbReference type="SUPFAM" id="SSF53756">
    <property type="entry name" value="UDP-Glycosyltransferase/glycogen phosphorylase"/>
    <property type="match status" value="1"/>
</dbReference>
<feature type="domain" description="Glycosyltransferase subfamily 4-like N-terminal" evidence="4">
    <location>
        <begin position="20"/>
        <end position="130"/>
    </location>
</feature>
<accession>A0A2U1AJQ0</accession>
<organism evidence="5 6">
    <name type="scientific">Victivallis vadensis</name>
    <dbReference type="NCBI Taxonomy" id="172901"/>
    <lineage>
        <taxon>Bacteria</taxon>
        <taxon>Pseudomonadati</taxon>
        <taxon>Lentisphaerota</taxon>
        <taxon>Lentisphaeria</taxon>
        <taxon>Victivallales</taxon>
        <taxon>Victivallaceae</taxon>
        <taxon>Victivallis</taxon>
    </lineage>
</organism>
<sequence>MGHGDKNNLKQRIQKFLVISWHFFRLAFLHVRRNDVVFAVTNPAFIIFILAVLRSFRRFEYILLAYDIFPENLVAAGLARQKSFHYRVVKKIFDWSYSRADRVIVIGRDMANILKNKGVENRRLLLIPNWSDCSRIQPTSPRNNPYLCQLGIQNKKVFLFAGNIGRVQGINNLLTAITLVKSKQAVFLFIGSGAMADTVRMQQAESRYHNIYYLEPLPLEKQPEFLNACDVAIVTLGTNMLGLGVPSKSYFSMAAGKPLLYIGEHDSEIAQVIAEEQCGWQVEPHEPARLAELIDLICALPEEKLTAAGQAARRTAEKRFSETVIQNRYGELFTSLNHQEKK</sequence>
<comment type="caution">
    <text evidence="5">The sequence shown here is derived from an EMBL/GenBank/DDBJ whole genome shotgun (WGS) entry which is preliminary data.</text>
</comment>